<keyword evidence="5 7" id="KW-1133">Transmembrane helix</keyword>
<evidence type="ECO:0000256" key="3">
    <source>
        <dbReference type="ARBA" id="ARBA00022475"/>
    </source>
</evidence>
<keyword evidence="3" id="KW-1003">Cell membrane</keyword>
<accession>G5HB27</accession>
<dbReference type="STRING" id="742725.HMPREF9450_01842"/>
<organism evidence="8 9">
    <name type="scientific">Alistipes indistinctus YIT 12060</name>
    <dbReference type="NCBI Taxonomy" id="742725"/>
    <lineage>
        <taxon>Bacteria</taxon>
        <taxon>Pseudomonadati</taxon>
        <taxon>Bacteroidota</taxon>
        <taxon>Bacteroidia</taxon>
        <taxon>Bacteroidales</taxon>
        <taxon>Rikenellaceae</taxon>
        <taxon>Alistipes</taxon>
    </lineage>
</organism>
<feature type="transmembrane region" description="Helical" evidence="7">
    <location>
        <begin position="28"/>
        <end position="46"/>
    </location>
</feature>
<dbReference type="AlphaFoldDB" id="G5HB27"/>
<dbReference type="HOGENOM" id="CLU_160040_0_1_10"/>
<dbReference type="EMBL" id="ADLD01000013">
    <property type="protein sequence ID" value="EHB91793.1"/>
    <property type="molecule type" value="Genomic_DNA"/>
</dbReference>
<dbReference type="PATRIC" id="fig|742725.3.peg.1938"/>
<dbReference type="PANTHER" id="PTHR33884">
    <property type="entry name" value="UPF0410 PROTEIN YMGE"/>
    <property type="match status" value="1"/>
</dbReference>
<comment type="caution">
    <text evidence="8">The sequence shown here is derived from an EMBL/GenBank/DDBJ whole genome shotgun (WGS) entry which is preliminary data.</text>
</comment>
<sequence length="85" mass="9030">MYFLWYMLIGLVAGYVASLIVKGNGSGFWLNLIVGIIGGVLGGWLFSLFGLIAVGTLGSLITSVAGAIVLLLIASGLTRRKREHY</sequence>
<dbReference type="GO" id="GO:0005886">
    <property type="term" value="C:plasma membrane"/>
    <property type="evidence" value="ECO:0007669"/>
    <property type="project" value="UniProtKB-SubCell"/>
</dbReference>
<dbReference type="GeneID" id="92815131"/>
<feature type="transmembrane region" description="Helical" evidence="7">
    <location>
        <begin position="52"/>
        <end position="74"/>
    </location>
</feature>
<gene>
    <name evidence="8" type="ORF">HMPREF9450_01842</name>
</gene>
<evidence type="ECO:0000313" key="9">
    <source>
        <dbReference type="Proteomes" id="UP000006008"/>
    </source>
</evidence>
<comment type="similarity">
    <text evidence="2">Belongs to the UPF0410 family.</text>
</comment>
<dbReference type="Proteomes" id="UP000006008">
    <property type="component" value="Unassembled WGS sequence"/>
</dbReference>
<feature type="transmembrane region" description="Helical" evidence="7">
    <location>
        <begin position="6"/>
        <end position="21"/>
    </location>
</feature>
<evidence type="ECO:0000256" key="4">
    <source>
        <dbReference type="ARBA" id="ARBA00022692"/>
    </source>
</evidence>
<reference evidence="8 9" key="1">
    <citation type="submission" date="2011-08" db="EMBL/GenBank/DDBJ databases">
        <title>The Genome Sequence of Alistipes indistinctus YIT 12060.</title>
        <authorList>
            <consortium name="The Broad Institute Genome Sequencing Platform"/>
            <person name="Earl A."/>
            <person name="Ward D."/>
            <person name="Feldgarden M."/>
            <person name="Gevers D."/>
            <person name="Morotomi M."/>
            <person name="Young S.K."/>
            <person name="Zeng Q."/>
            <person name="Gargeya S."/>
            <person name="Fitzgerald M."/>
            <person name="Haas B."/>
            <person name="Abouelleil A."/>
            <person name="Alvarado L."/>
            <person name="Arachchi H.M."/>
            <person name="Berlin A."/>
            <person name="Brown A."/>
            <person name="Chapman S.B."/>
            <person name="Chen Z."/>
            <person name="Dunbar C."/>
            <person name="Freedman E."/>
            <person name="Gearin G."/>
            <person name="Gellesch M."/>
            <person name="Goldberg J."/>
            <person name="Griggs A."/>
            <person name="Gujja S."/>
            <person name="Heiman D."/>
            <person name="Howarth C."/>
            <person name="Larson L."/>
            <person name="Lui A."/>
            <person name="MacDonald P.J.P."/>
            <person name="Montmayeur A."/>
            <person name="Murphy C."/>
            <person name="Neiman D."/>
            <person name="Pearson M."/>
            <person name="Priest M."/>
            <person name="Roberts A."/>
            <person name="Saif S."/>
            <person name="Shea T."/>
            <person name="Shenoy N."/>
            <person name="Sisk P."/>
            <person name="Stolte C."/>
            <person name="Sykes S."/>
            <person name="Wortman J."/>
            <person name="Nusbaum C."/>
            <person name="Birren B."/>
        </authorList>
    </citation>
    <scope>NUCLEOTIDE SEQUENCE [LARGE SCALE GENOMIC DNA]</scope>
    <source>
        <strain evidence="8 9">YIT 12060</strain>
    </source>
</reference>
<evidence type="ECO:0000256" key="1">
    <source>
        <dbReference type="ARBA" id="ARBA00004651"/>
    </source>
</evidence>
<dbReference type="InterPro" id="IPR007341">
    <property type="entry name" value="Transgly_assoc"/>
</dbReference>
<keyword evidence="9" id="KW-1185">Reference proteome</keyword>
<evidence type="ECO:0000256" key="7">
    <source>
        <dbReference type="SAM" id="Phobius"/>
    </source>
</evidence>
<evidence type="ECO:0000256" key="5">
    <source>
        <dbReference type="ARBA" id="ARBA00022989"/>
    </source>
</evidence>
<comment type="subcellular location">
    <subcellularLocation>
        <location evidence="1">Cell membrane</location>
        <topology evidence="1">Multi-pass membrane protein</topology>
    </subcellularLocation>
</comment>
<proteinExistence type="inferred from homology"/>
<dbReference type="RefSeq" id="WP_009134648.1">
    <property type="nucleotide sequence ID" value="NZ_CP102250.1"/>
</dbReference>
<dbReference type="OrthoDB" id="1684438at2"/>
<dbReference type="eggNOG" id="COG2261">
    <property type="taxonomic scope" value="Bacteria"/>
</dbReference>
<evidence type="ECO:0000313" key="8">
    <source>
        <dbReference type="EMBL" id="EHB91793.1"/>
    </source>
</evidence>
<evidence type="ECO:0000256" key="2">
    <source>
        <dbReference type="ARBA" id="ARBA00011006"/>
    </source>
</evidence>
<protein>
    <recommendedName>
        <fullName evidence="10">Transglycosylase associated protein</fullName>
    </recommendedName>
</protein>
<dbReference type="PANTHER" id="PTHR33884:SF3">
    <property type="entry name" value="UPF0410 PROTEIN YMGE"/>
    <property type="match status" value="1"/>
</dbReference>
<dbReference type="Pfam" id="PF04226">
    <property type="entry name" value="Transgly_assoc"/>
    <property type="match status" value="1"/>
</dbReference>
<keyword evidence="4 7" id="KW-0812">Transmembrane</keyword>
<evidence type="ECO:0000256" key="6">
    <source>
        <dbReference type="ARBA" id="ARBA00023136"/>
    </source>
</evidence>
<name>G5HB27_9BACT</name>
<evidence type="ECO:0008006" key="10">
    <source>
        <dbReference type="Google" id="ProtNLM"/>
    </source>
</evidence>
<keyword evidence="6 7" id="KW-0472">Membrane</keyword>